<dbReference type="EMBL" id="BPLR01006178">
    <property type="protein sequence ID" value="GIY07944.1"/>
    <property type="molecule type" value="Genomic_DNA"/>
</dbReference>
<comment type="caution">
    <text evidence="1">The sequence shown here is derived from an EMBL/GenBank/DDBJ whole genome shotgun (WGS) entry which is preliminary data.</text>
</comment>
<organism evidence="1 2">
    <name type="scientific">Caerostris extrusa</name>
    <name type="common">Bark spider</name>
    <name type="synonym">Caerostris bankana</name>
    <dbReference type="NCBI Taxonomy" id="172846"/>
    <lineage>
        <taxon>Eukaryota</taxon>
        <taxon>Metazoa</taxon>
        <taxon>Ecdysozoa</taxon>
        <taxon>Arthropoda</taxon>
        <taxon>Chelicerata</taxon>
        <taxon>Arachnida</taxon>
        <taxon>Araneae</taxon>
        <taxon>Araneomorphae</taxon>
        <taxon>Entelegynae</taxon>
        <taxon>Araneoidea</taxon>
        <taxon>Araneidae</taxon>
        <taxon>Caerostris</taxon>
    </lineage>
</organism>
<protein>
    <submittedName>
        <fullName evidence="1">Uncharacterized protein</fullName>
    </submittedName>
</protein>
<dbReference type="AlphaFoldDB" id="A0AAV4QI55"/>
<gene>
    <name evidence="1" type="ORF">CEXT_585131</name>
</gene>
<accession>A0AAV4QI55</accession>
<sequence>MTAPPVALNDADTIWRLFPTVKLNYFWWSKVAPGEQQIRLQLLSCKCVPLFGMTSESEVVCLGMQKKQLDEYNAGNYR</sequence>
<name>A0AAV4QI55_CAEEX</name>
<reference evidence="1 2" key="1">
    <citation type="submission" date="2021-06" db="EMBL/GenBank/DDBJ databases">
        <title>Caerostris extrusa draft genome.</title>
        <authorList>
            <person name="Kono N."/>
            <person name="Arakawa K."/>
        </authorList>
    </citation>
    <scope>NUCLEOTIDE SEQUENCE [LARGE SCALE GENOMIC DNA]</scope>
</reference>
<evidence type="ECO:0000313" key="2">
    <source>
        <dbReference type="Proteomes" id="UP001054945"/>
    </source>
</evidence>
<proteinExistence type="predicted"/>
<evidence type="ECO:0000313" key="1">
    <source>
        <dbReference type="EMBL" id="GIY07944.1"/>
    </source>
</evidence>
<keyword evidence="2" id="KW-1185">Reference proteome</keyword>
<dbReference type="Proteomes" id="UP001054945">
    <property type="component" value="Unassembled WGS sequence"/>
</dbReference>